<dbReference type="EMBL" id="JAPZBS010000005">
    <property type="protein sequence ID" value="KAJ5370145.1"/>
    <property type="molecule type" value="Genomic_DNA"/>
</dbReference>
<accession>A0A9W9S1E9</accession>
<evidence type="ECO:0000313" key="1">
    <source>
        <dbReference type="EMBL" id="KAJ5370145.1"/>
    </source>
</evidence>
<sequence length="73" mass="8121">MSTGPRITTDGLLFQCFHFRSILDPPWRAPKDPHPTDAPDLLGFWGGVHLHRAHSRVGLALQSKLHLSDVSDP</sequence>
<name>A0A9W9S1E9_9EURO</name>
<dbReference type="GeneID" id="81438345"/>
<reference evidence="1" key="1">
    <citation type="submission" date="2022-11" db="EMBL/GenBank/DDBJ databases">
        <authorList>
            <person name="Petersen C."/>
        </authorList>
    </citation>
    <scope>NUCLEOTIDE SEQUENCE</scope>
    <source>
        <strain evidence="1">IBT 29864</strain>
    </source>
</reference>
<gene>
    <name evidence="1" type="ORF">N7496_006237</name>
</gene>
<reference evidence="1" key="2">
    <citation type="journal article" date="2023" name="IMA Fungus">
        <title>Comparative genomic study of the Penicillium genus elucidates a diverse pangenome and 15 lateral gene transfer events.</title>
        <authorList>
            <person name="Petersen C."/>
            <person name="Sorensen T."/>
            <person name="Nielsen M.R."/>
            <person name="Sondergaard T.E."/>
            <person name="Sorensen J.L."/>
            <person name="Fitzpatrick D.A."/>
            <person name="Frisvad J.C."/>
            <person name="Nielsen K.L."/>
        </authorList>
    </citation>
    <scope>NUCLEOTIDE SEQUENCE</scope>
    <source>
        <strain evidence="1">IBT 29864</strain>
    </source>
</reference>
<dbReference type="RefSeq" id="XP_056554579.1">
    <property type="nucleotide sequence ID" value="XM_056699166.1"/>
</dbReference>
<evidence type="ECO:0000313" key="2">
    <source>
        <dbReference type="Proteomes" id="UP001147782"/>
    </source>
</evidence>
<proteinExistence type="predicted"/>
<dbReference type="Proteomes" id="UP001147782">
    <property type="component" value="Unassembled WGS sequence"/>
</dbReference>
<comment type="caution">
    <text evidence="1">The sequence shown here is derived from an EMBL/GenBank/DDBJ whole genome shotgun (WGS) entry which is preliminary data.</text>
</comment>
<dbReference type="AlphaFoldDB" id="A0A9W9S1E9"/>
<organism evidence="1 2">
    <name type="scientific">Penicillium cataractarum</name>
    <dbReference type="NCBI Taxonomy" id="2100454"/>
    <lineage>
        <taxon>Eukaryota</taxon>
        <taxon>Fungi</taxon>
        <taxon>Dikarya</taxon>
        <taxon>Ascomycota</taxon>
        <taxon>Pezizomycotina</taxon>
        <taxon>Eurotiomycetes</taxon>
        <taxon>Eurotiomycetidae</taxon>
        <taxon>Eurotiales</taxon>
        <taxon>Aspergillaceae</taxon>
        <taxon>Penicillium</taxon>
    </lineage>
</organism>
<keyword evidence="2" id="KW-1185">Reference proteome</keyword>
<protein>
    <submittedName>
        <fullName evidence="1">Uncharacterized protein</fullName>
    </submittedName>
</protein>